<dbReference type="Pfam" id="PF20803">
    <property type="entry name" value="PaaX_M"/>
    <property type="match status" value="1"/>
</dbReference>
<dbReference type="GO" id="GO:0006351">
    <property type="term" value="P:DNA-templated transcription"/>
    <property type="evidence" value="ECO:0007669"/>
    <property type="project" value="TreeGrafter"/>
</dbReference>
<dbReference type="PANTHER" id="PTHR30319">
    <property type="entry name" value="PHENYLACETIC ACID REGULATOR-RELATED TRANSCRIPTIONAL REPRESSOR"/>
    <property type="match status" value="1"/>
</dbReference>
<dbReference type="EMBL" id="MHQM01000031">
    <property type="protein sequence ID" value="OHA03163.1"/>
    <property type="molecule type" value="Genomic_DNA"/>
</dbReference>
<evidence type="ECO:0000313" key="2">
    <source>
        <dbReference type="EMBL" id="OHA03163.1"/>
    </source>
</evidence>
<feature type="domain" description="Transcriptional repressor PaaX-like central Cas2-like" evidence="1">
    <location>
        <begin position="87"/>
        <end position="160"/>
    </location>
</feature>
<gene>
    <name evidence="2" type="ORF">A3J58_03470</name>
</gene>
<comment type="caution">
    <text evidence="2">The sequence shown here is derived from an EMBL/GenBank/DDBJ whole genome shotgun (WGS) entry which is preliminary data.</text>
</comment>
<dbReference type="InterPro" id="IPR048846">
    <property type="entry name" value="PaaX-like_central"/>
</dbReference>
<protein>
    <recommendedName>
        <fullName evidence="1">Transcriptional repressor PaaX-like central Cas2-like domain-containing protein</fullName>
    </recommendedName>
</protein>
<dbReference type="STRING" id="1802274.A3J58_03470"/>
<evidence type="ECO:0000313" key="3">
    <source>
        <dbReference type="Proteomes" id="UP000178510"/>
    </source>
</evidence>
<proteinExistence type="predicted"/>
<dbReference type="PANTHER" id="PTHR30319:SF1">
    <property type="entry name" value="TRANSCRIPTIONAL REPRESSOR PAAX"/>
    <property type="match status" value="1"/>
</dbReference>
<dbReference type="Gene3D" id="3.30.70.2650">
    <property type="match status" value="1"/>
</dbReference>
<organism evidence="2 3">
    <name type="scientific">Candidatus Sungbacteria bacterium RIFCSPHIGHO2_02_FULL_52_23</name>
    <dbReference type="NCBI Taxonomy" id="1802274"/>
    <lineage>
        <taxon>Bacteria</taxon>
        <taxon>Candidatus Sungiibacteriota</taxon>
    </lineage>
</organism>
<dbReference type="AlphaFoldDB" id="A0A1G2KUU7"/>
<evidence type="ECO:0000259" key="1">
    <source>
        <dbReference type="Pfam" id="PF20803"/>
    </source>
</evidence>
<sequence>MLLLMGGVALGLSRSPRRYFRILGVIGKEWRAINKDSLHTAIKALYTSRLIDEQIHEDGSVTLMLSEEGKRRALRFTLEEMKIKKPKAWDGKWRVIIFDVPERKRKARDALRGHLRQMDFYELQKSVFVHPYPCGDEIDFITELFEMRPYVRQIMAEAIDNELHLKKLFHLL</sequence>
<name>A0A1G2KUU7_9BACT</name>
<accession>A0A1G2KUU7</accession>
<dbReference type="Proteomes" id="UP000178510">
    <property type="component" value="Unassembled WGS sequence"/>
</dbReference>
<dbReference type="SUPFAM" id="SSF143430">
    <property type="entry name" value="TTP0101/SSO1404-like"/>
    <property type="match status" value="1"/>
</dbReference>
<reference evidence="2 3" key="1">
    <citation type="journal article" date="2016" name="Nat. Commun.">
        <title>Thousands of microbial genomes shed light on interconnected biogeochemical processes in an aquifer system.</title>
        <authorList>
            <person name="Anantharaman K."/>
            <person name="Brown C.T."/>
            <person name="Hug L.A."/>
            <person name="Sharon I."/>
            <person name="Castelle C.J."/>
            <person name="Probst A.J."/>
            <person name="Thomas B.C."/>
            <person name="Singh A."/>
            <person name="Wilkins M.J."/>
            <person name="Karaoz U."/>
            <person name="Brodie E.L."/>
            <person name="Williams K.H."/>
            <person name="Hubbard S.S."/>
            <person name="Banfield J.F."/>
        </authorList>
    </citation>
    <scope>NUCLEOTIDE SEQUENCE [LARGE SCALE GENOMIC DNA]</scope>
</reference>